<feature type="transmembrane region" description="Helical" evidence="1">
    <location>
        <begin position="181"/>
        <end position="199"/>
    </location>
</feature>
<keyword evidence="2" id="KW-0378">Hydrolase</keyword>
<accession>A0A365HC24</accession>
<evidence type="ECO:0000313" key="2">
    <source>
        <dbReference type="EMBL" id="RAY16589.1"/>
    </source>
</evidence>
<keyword evidence="2" id="KW-0482">Metalloprotease</keyword>
<keyword evidence="1" id="KW-1133">Transmembrane helix</keyword>
<feature type="transmembrane region" description="Helical" evidence="1">
    <location>
        <begin position="136"/>
        <end position="161"/>
    </location>
</feature>
<feature type="transmembrane region" description="Helical" evidence="1">
    <location>
        <begin position="100"/>
        <end position="124"/>
    </location>
</feature>
<dbReference type="PANTHER" id="PTHR36844:SF1">
    <property type="entry name" value="PROTEASE PRSW"/>
    <property type="match status" value="1"/>
</dbReference>
<dbReference type="PANTHER" id="PTHR36844">
    <property type="entry name" value="PROTEASE PRSW"/>
    <property type="match status" value="1"/>
</dbReference>
<reference evidence="2 3" key="1">
    <citation type="submission" date="2018-06" db="EMBL/GenBank/DDBJ databases">
        <title>Actinomadura craniellae sp. nov. isolated from marine sponge Craniella sp.</title>
        <authorList>
            <person name="Li L."/>
            <person name="Xu Q.H."/>
            <person name="Lin H.W."/>
            <person name="Lu Y.H."/>
        </authorList>
    </citation>
    <scope>NUCLEOTIDE SEQUENCE [LARGE SCALE GENOMIC DNA]</scope>
    <source>
        <strain evidence="2 3">LHW63021</strain>
    </source>
</reference>
<feature type="transmembrane region" description="Helical" evidence="1">
    <location>
        <begin position="230"/>
        <end position="248"/>
    </location>
</feature>
<name>A0A365HC24_9ACTN</name>
<feature type="transmembrane region" description="Helical" evidence="1">
    <location>
        <begin position="35"/>
        <end position="55"/>
    </location>
</feature>
<keyword evidence="2" id="KW-0645">Protease</keyword>
<sequence length="266" mass="27643">MPSVVRRWAWTGVFAGGLAMYLAVLATLVDTGNPNYLPSLILLGSVLIPATFLTFASGRSGQWQVPALTLGTAALFGGVVGTVVAGVVEYDTLRELGVLPALGIGLIEETAKLIVPVIMLMWAIKRGRPTRPADGLVIGVAVGMGFASLETMGYAFTALISSGGNVGDVETTLLLRGLLSPAGHMAWTALICGSLWSYAAAPALRTALTVPATYLAAVVLHACWDGIGGLAAYILLGLISVGWLLWELHRTRALPLRPTAALAPIG</sequence>
<protein>
    <submittedName>
        <fullName evidence="2">PrsW family intramembrane metalloprotease</fullName>
    </submittedName>
</protein>
<organism evidence="2 3">
    <name type="scientific">Actinomadura craniellae</name>
    <dbReference type="NCBI Taxonomy" id="2231787"/>
    <lineage>
        <taxon>Bacteria</taxon>
        <taxon>Bacillati</taxon>
        <taxon>Actinomycetota</taxon>
        <taxon>Actinomycetes</taxon>
        <taxon>Streptosporangiales</taxon>
        <taxon>Thermomonosporaceae</taxon>
        <taxon>Actinomadura</taxon>
    </lineage>
</organism>
<dbReference type="OrthoDB" id="5141135at2"/>
<gene>
    <name evidence="2" type="ORF">DPM19_05525</name>
</gene>
<keyword evidence="1" id="KW-0812">Transmembrane</keyword>
<dbReference type="InterPro" id="IPR026898">
    <property type="entry name" value="PrsW"/>
</dbReference>
<dbReference type="RefSeq" id="WP_111863931.1">
    <property type="nucleotide sequence ID" value="NZ_QLYX01000002.1"/>
</dbReference>
<evidence type="ECO:0000313" key="3">
    <source>
        <dbReference type="Proteomes" id="UP000251891"/>
    </source>
</evidence>
<dbReference type="AlphaFoldDB" id="A0A365HC24"/>
<feature type="transmembrane region" description="Helical" evidence="1">
    <location>
        <begin position="67"/>
        <end position="88"/>
    </location>
</feature>
<dbReference type="Pfam" id="PF13367">
    <property type="entry name" value="PrsW-protease"/>
    <property type="match status" value="1"/>
</dbReference>
<dbReference type="EMBL" id="QLYX01000002">
    <property type="protein sequence ID" value="RAY16589.1"/>
    <property type="molecule type" value="Genomic_DNA"/>
</dbReference>
<keyword evidence="1" id="KW-0472">Membrane</keyword>
<evidence type="ECO:0000256" key="1">
    <source>
        <dbReference type="SAM" id="Phobius"/>
    </source>
</evidence>
<dbReference type="Proteomes" id="UP000251891">
    <property type="component" value="Unassembled WGS sequence"/>
</dbReference>
<keyword evidence="3" id="KW-1185">Reference proteome</keyword>
<dbReference type="GO" id="GO:0006508">
    <property type="term" value="P:proteolysis"/>
    <property type="evidence" value="ECO:0007669"/>
    <property type="project" value="UniProtKB-KW"/>
</dbReference>
<dbReference type="GO" id="GO:0008237">
    <property type="term" value="F:metallopeptidase activity"/>
    <property type="evidence" value="ECO:0007669"/>
    <property type="project" value="UniProtKB-KW"/>
</dbReference>
<feature type="transmembrane region" description="Helical" evidence="1">
    <location>
        <begin position="7"/>
        <end position="29"/>
    </location>
</feature>
<proteinExistence type="predicted"/>
<comment type="caution">
    <text evidence="2">The sequence shown here is derived from an EMBL/GenBank/DDBJ whole genome shotgun (WGS) entry which is preliminary data.</text>
</comment>
<feature type="transmembrane region" description="Helical" evidence="1">
    <location>
        <begin position="206"/>
        <end position="224"/>
    </location>
</feature>